<dbReference type="Proteomes" id="UP000306113">
    <property type="component" value="Unassembled WGS sequence"/>
</dbReference>
<reference evidence="1 2" key="1">
    <citation type="submission" date="2019-04" db="EMBL/GenBank/DDBJ databases">
        <title>Draft genome sequence of Youngimonas vesicularis.</title>
        <authorList>
            <person name="Hameed A."/>
        </authorList>
    </citation>
    <scope>NUCLEOTIDE SEQUENCE [LARGE SCALE GENOMIC DNA]</scope>
    <source>
        <strain evidence="1 2">CC-AMW-E</strain>
    </source>
</reference>
<comment type="caution">
    <text evidence="1">The sequence shown here is derived from an EMBL/GenBank/DDBJ whole genome shotgun (WGS) entry which is preliminary data.</text>
</comment>
<dbReference type="AlphaFoldDB" id="A0A4S3M5Y6"/>
<gene>
    <name evidence="1" type="ORF">E7681_15150</name>
</gene>
<name>A0A4S3M5Y6_9RHOB</name>
<proteinExistence type="predicted"/>
<dbReference type="InterPro" id="IPR007332">
    <property type="entry name" value="DUF411"/>
</dbReference>
<evidence type="ECO:0000313" key="1">
    <source>
        <dbReference type="EMBL" id="THD72315.1"/>
    </source>
</evidence>
<dbReference type="Pfam" id="PF04214">
    <property type="entry name" value="DUF411"/>
    <property type="match status" value="1"/>
</dbReference>
<protein>
    <submittedName>
        <fullName evidence="1">DUF411 domain-containing protein</fullName>
    </submittedName>
</protein>
<evidence type="ECO:0000313" key="2">
    <source>
        <dbReference type="Proteomes" id="UP000306113"/>
    </source>
</evidence>
<dbReference type="InterPro" id="IPR036249">
    <property type="entry name" value="Thioredoxin-like_sf"/>
</dbReference>
<organism evidence="1 2">
    <name type="scientific">Thalassobius vesicularis</name>
    <dbReference type="NCBI Taxonomy" id="1294297"/>
    <lineage>
        <taxon>Bacteria</taxon>
        <taxon>Pseudomonadati</taxon>
        <taxon>Pseudomonadota</taxon>
        <taxon>Alphaproteobacteria</taxon>
        <taxon>Rhodobacterales</taxon>
        <taxon>Roseobacteraceae</taxon>
        <taxon>Thalassovita</taxon>
    </lineage>
</organism>
<keyword evidence="2" id="KW-1185">Reference proteome</keyword>
<dbReference type="EMBL" id="SSMD01000008">
    <property type="protein sequence ID" value="THD72315.1"/>
    <property type="molecule type" value="Genomic_DNA"/>
</dbReference>
<dbReference type="RefSeq" id="WP_136340146.1">
    <property type="nucleotide sequence ID" value="NZ_SSMD01000008.1"/>
</dbReference>
<dbReference type="OrthoDB" id="14727at2"/>
<dbReference type="SUPFAM" id="SSF52833">
    <property type="entry name" value="Thioredoxin-like"/>
    <property type="match status" value="1"/>
</dbReference>
<accession>A0A4S3M5Y6</accession>
<sequence length="151" mass="16150">MNRREFIVAGGAAAGLPGVVHTQSLAPRVEVYKSPTCGCCSAWIEHMERAGFVVDARNVDQDALYAFKAQSGITPNLASCHTALVDGYVIEGHVPAADVERLLAERPEAIGLSVPGMPIGSPGMEMGNQRDAFETLLLLKDSSTEIFERHA</sequence>